<dbReference type="PROSITE" id="PS00118">
    <property type="entry name" value="PA2_HIS"/>
    <property type="match status" value="1"/>
</dbReference>
<comment type="catalytic activity">
    <reaction evidence="1">
        <text>a 1,2-diacyl-sn-glycero-3-phosphocholine + H2O = a 1-acyl-sn-glycero-3-phosphocholine + a fatty acid + H(+)</text>
        <dbReference type="Rhea" id="RHEA:15801"/>
        <dbReference type="ChEBI" id="CHEBI:15377"/>
        <dbReference type="ChEBI" id="CHEBI:15378"/>
        <dbReference type="ChEBI" id="CHEBI:28868"/>
        <dbReference type="ChEBI" id="CHEBI:57643"/>
        <dbReference type="ChEBI" id="CHEBI:58168"/>
        <dbReference type="EC" id="3.1.1.4"/>
    </reaction>
</comment>
<dbReference type="GO" id="GO:0016042">
    <property type="term" value="P:lipid catabolic process"/>
    <property type="evidence" value="ECO:0007669"/>
    <property type="project" value="UniProtKB-KW"/>
</dbReference>
<evidence type="ECO:0000256" key="11">
    <source>
        <dbReference type="ARBA" id="ARBA00022963"/>
    </source>
</evidence>
<dbReference type="CDD" id="cd04706">
    <property type="entry name" value="PLA2_plant"/>
    <property type="match status" value="1"/>
</dbReference>
<protein>
    <recommendedName>
        <fullName evidence="5">phospholipase A2</fullName>
        <ecNumber evidence="5">3.1.1.4</ecNumber>
    </recommendedName>
</protein>
<feature type="signal peptide" evidence="14">
    <location>
        <begin position="1"/>
        <end position="29"/>
    </location>
</feature>
<evidence type="ECO:0000256" key="12">
    <source>
        <dbReference type="ARBA" id="ARBA00023098"/>
    </source>
</evidence>
<comment type="caution">
    <text evidence="15">The sequence shown here is derived from an EMBL/GenBank/DDBJ whole genome shotgun (WGS) entry which is preliminary data.</text>
</comment>
<keyword evidence="16" id="KW-1185">Reference proteome</keyword>
<evidence type="ECO:0000256" key="1">
    <source>
        <dbReference type="ARBA" id="ARBA00001604"/>
    </source>
</evidence>
<dbReference type="STRING" id="542762.A0A4S4EVR7"/>
<name>A0A4S4EVR7_CAMSN</name>
<dbReference type="InterPro" id="IPR036444">
    <property type="entry name" value="PLipase_A2_dom_sf"/>
</dbReference>
<dbReference type="AlphaFoldDB" id="A0A4S4EVR7"/>
<sequence>MASLHHSLKLVLLFFSLIALNFYIISVQALNTSIQASSAIFVAKECRRKCESEFCKVAPFLRCGKYCGLLYSGCLGEKPCDGLNACCMKHDACIQAKNNDYLSTECSENLIKCIDKFKRSGESTFTGNTCLVEDVTKLITLVIDAALVARRYLHKP</sequence>
<dbReference type="GO" id="GO:0046872">
    <property type="term" value="F:metal ion binding"/>
    <property type="evidence" value="ECO:0007669"/>
    <property type="project" value="UniProtKB-KW"/>
</dbReference>
<evidence type="ECO:0000256" key="8">
    <source>
        <dbReference type="ARBA" id="ARBA00022729"/>
    </source>
</evidence>
<evidence type="ECO:0000256" key="2">
    <source>
        <dbReference type="ARBA" id="ARBA00001913"/>
    </source>
</evidence>
<dbReference type="GO" id="GO:0006644">
    <property type="term" value="P:phospholipid metabolic process"/>
    <property type="evidence" value="ECO:0007669"/>
    <property type="project" value="InterPro"/>
</dbReference>
<evidence type="ECO:0000256" key="10">
    <source>
        <dbReference type="ARBA" id="ARBA00022837"/>
    </source>
</evidence>
<dbReference type="GO" id="GO:0012505">
    <property type="term" value="C:endomembrane system"/>
    <property type="evidence" value="ECO:0007669"/>
    <property type="project" value="UniProtKB-ARBA"/>
</dbReference>
<dbReference type="GO" id="GO:0004623">
    <property type="term" value="F:phospholipase A2 activity"/>
    <property type="evidence" value="ECO:0007669"/>
    <property type="project" value="UniProtKB-EC"/>
</dbReference>
<evidence type="ECO:0000256" key="6">
    <source>
        <dbReference type="ARBA" id="ARBA00022525"/>
    </source>
</evidence>
<gene>
    <name evidence="15" type="ORF">TEA_015800</name>
</gene>
<dbReference type="InterPro" id="IPR033113">
    <property type="entry name" value="PLA2_histidine"/>
</dbReference>
<evidence type="ECO:0000313" key="15">
    <source>
        <dbReference type="EMBL" id="THG20614.1"/>
    </source>
</evidence>
<dbReference type="Gene3D" id="1.20.90.10">
    <property type="entry name" value="Phospholipase A2 domain"/>
    <property type="match status" value="1"/>
</dbReference>
<dbReference type="GO" id="GO:0050482">
    <property type="term" value="P:arachidonate secretion"/>
    <property type="evidence" value="ECO:0007669"/>
    <property type="project" value="InterPro"/>
</dbReference>
<evidence type="ECO:0000256" key="3">
    <source>
        <dbReference type="ARBA" id="ARBA00004613"/>
    </source>
</evidence>
<dbReference type="EC" id="3.1.1.4" evidence="5"/>
<accession>A0A4S4EVR7</accession>
<dbReference type="GO" id="GO:0005576">
    <property type="term" value="C:extracellular region"/>
    <property type="evidence" value="ECO:0007669"/>
    <property type="project" value="UniProtKB-SubCell"/>
</dbReference>
<keyword evidence="6" id="KW-0964">Secreted</keyword>
<evidence type="ECO:0000256" key="4">
    <source>
        <dbReference type="ARBA" id="ARBA00007056"/>
    </source>
</evidence>
<feature type="chain" id="PRO_5020902640" description="phospholipase A2" evidence="14">
    <location>
        <begin position="30"/>
        <end position="156"/>
    </location>
</feature>
<keyword evidence="8 14" id="KW-0732">Signal</keyword>
<comment type="subcellular location">
    <subcellularLocation>
        <location evidence="3">Secreted</location>
    </subcellularLocation>
</comment>
<evidence type="ECO:0000313" key="16">
    <source>
        <dbReference type="Proteomes" id="UP000306102"/>
    </source>
</evidence>
<keyword evidence="10" id="KW-0106">Calcium</keyword>
<keyword evidence="7" id="KW-0479">Metal-binding</keyword>
<keyword evidence="12" id="KW-0443">Lipid metabolism</keyword>
<keyword evidence="11" id="KW-0442">Lipid degradation</keyword>
<evidence type="ECO:0000256" key="5">
    <source>
        <dbReference type="ARBA" id="ARBA00013278"/>
    </source>
</evidence>
<keyword evidence="9" id="KW-0378">Hydrolase</keyword>
<evidence type="ECO:0000256" key="13">
    <source>
        <dbReference type="ARBA" id="ARBA00023157"/>
    </source>
</evidence>
<proteinExistence type="inferred from homology"/>
<evidence type="ECO:0000256" key="7">
    <source>
        <dbReference type="ARBA" id="ARBA00022723"/>
    </source>
</evidence>
<comment type="similarity">
    <text evidence="4">Belongs to the phospholipase A2 family.</text>
</comment>
<evidence type="ECO:0000256" key="9">
    <source>
        <dbReference type="ARBA" id="ARBA00022801"/>
    </source>
</evidence>
<evidence type="ECO:0000256" key="14">
    <source>
        <dbReference type="SAM" id="SignalP"/>
    </source>
</evidence>
<organism evidence="15 16">
    <name type="scientific">Camellia sinensis var. sinensis</name>
    <name type="common">China tea</name>
    <dbReference type="NCBI Taxonomy" id="542762"/>
    <lineage>
        <taxon>Eukaryota</taxon>
        <taxon>Viridiplantae</taxon>
        <taxon>Streptophyta</taxon>
        <taxon>Embryophyta</taxon>
        <taxon>Tracheophyta</taxon>
        <taxon>Spermatophyta</taxon>
        <taxon>Magnoliopsida</taxon>
        <taxon>eudicotyledons</taxon>
        <taxon>Gunneridae</taxon>
        <taxon>Pentapetalae</taxon>
        <taxon>asterids</taxon>
        <taxon>Ericales</taxon>
        <taxon>Theaceae</taxon>
        <taxon>Camellia</taxon>
    </lineage>
</organism>
<comment type="cofactor">
    <cofactor evidence="2">
        <name>Ca(2+)</name>
        <dbReference type="ChEBI" id="CHEBI:29108"/>
    </cofactor>
</comment>
<dbReference type="FunFam" id="1.20.90.10:FF:000005">
    <property type="entry name" value="Secretory phospholipase A2"/>
    <property type="match status" value="1"/>
</dbReference>
<keyword evidence="13" id="KW-1015">Disulfide bond</keyword>
<dbReference type="SUPFAM" id="SSF48619">
    <property type="entry name" value="Phospholipase A2, PLA2"/>
    <property type="match status" value="1"/>
</dbReference>
<reference evidence="15 16" key="1">
    <citation type="journal article" date="2018" name="Proc. Natl. Acad. Sci. U.S.A.">
        <title>Draft genome sequence of Camellia sinensis var. sinensis provides insights into the evolution of the tea genome and tea quality.</title>
        <authorList>
            <person name="Wei C."/>
            <person name="Yang H."/>
            <person name="Wang S."/>
            <person name="Zhao J."/>
            <person name="Liu C."/>
            <person name="Gao L."/>
            <person name="Xia E."/>
            <person name="Lu Y."/>
            <person name="Tai Y."/>
            <person name="She G."/>
            <person name="Sun J."/>
            <person name="Cao H."/>
            <person name="Tong W."/>
            <person name="Gao Q."/>
            <person name="Li Y."/>
            <person name="Deng W."/>
            <person name="Jiang X."/>
            <person name="Wang W."/>
            <person name="Chen Q."/>
            <person name="Zhang S."/>
            <person name="Li H."/>
            <person name="Wu J."/>
            <person name="Wang P."/>
            <person name="Li P."/>
            <person name="Shi C."/>
            <person name="Zheng F."/>
            <person name="Jian J."/>
            <person name="Huang B."/>
            <person name="Shan D."/>
            <person name="Shi M."/>
            <person name="Fang C."/>
            <person name="Yue Y."/>
            <person name="Li F."/>
            <person name="Li D."/>
            <person name="Wei S."/>
            <person name="Han B."/>
            <person name="Jiang C."/>
            <person name="Yin Y."/>
            <person name="Xia T."/>
            <person name="Zhang Z."/>
            <person name="Bennetzen J.L."/>
            <person name="Zhao S."/>
            <person name="Wan X."/>
        </authorList>
    </citation>
    <scope>NUCLEOTIDE SEQUENCE [LARGE SCALE GENOMIC DNA]</scope>
    <source>
        <strain evidence="16">cv. Shuchazao</strain>
        <tissue evidence="15">Leaf</tissue>
    </source>
</reference>
<dbReference type="EMBL" id="SDRB02001828">
    <property type="protein sequence ID" value="THG20614.1"/>
    <property type="molecule type" value="Genomic_DNA"/>
</dbReference>
<dbReference type="Proteomes" id="UP000306102">
    <property type="component" value="Unassembled WGS sequence"/>
</dbReference>